<evidence type="ECO:0000313" key="2">
    <source>
        <dbReference type="Proteomes" id="UP000271974"/>
    </source>
</evidence>
<dbReference type="AlphaFoldDB" id="A0A3S1BHA5"/>
<evidence type="ECO:0000313" key="1">
    <source>
        <dbReference type="EMBL" id="RUS80712.1"/>
    </source>
</evidence>
<reference evidence="1 2" key="1">
    <citation type="submission" date="2019-01" db="EMBL/GenBank/DDBJ databases">
        <title>A draft genome assembly of the solar-powered sea slug Elysia chlorotica.</title>
        <authorList>
            <person name="Cai H."/>
            <person name="Li Q."/>
            <person name="Fang X."/>
            <person name="Li J."/>
            <person name="Curtis N.E."/>
            <person name="Altenburger A."/>
            <person name="Shibata T."/>
            <person name="Feng M."/>
            <person name="Maeda T."/>
            <person name="Schwartz J.A."/>
            <person name="Shigenobu S."/>
            <person name="Lundholm N."/>
            <person name="Nishiyama T."/>
            <person name="Yang H."/>
            <person name="Hasebe M."/>
            <person name="Li S."/>
            <person name="Pierce S.K."/>
            <person name="Wang J."/>
        </authorList>
    </citation>
    <scope>NUCLEOTIDE SEQUENCE [LARGE SCALE GENOMIC DNA]</scope>
    <source>
        <strain evidence="1">EC2010</strain>
        <tissue evidence="1">Whole organism of an adult</tissue>
    </source>
</reference>
<name>A0A3S1BHA5_ELYCH</name>
<protein>
    <submittedName>
        <fullName evidence="1">Uncharacterized protein</fullName>
    </submittedName>
</protein>
<dbReference type="EMBL" id="RQTK01000377">
    <property type="protein sequence ID" value="RUS80712.1"/>
    <property type="molecule type" value="Genomic_DNA"/>
</dbReference>
<keyword evidence="2" id="KW-1185">Reference proteome</keyword>
<comment type="caution">
    <text evidence="1">The sequence shown here is derived from an EMBL/GenBank/DDBJ whole genome shotgun (WGS) entry which is preliminary data.</text>
</comment>
<proteinExistence type="predicted"/>
<sequence>MKRNFLLKILSSLVRKALVSTKQNFKGLMMRCLTQNLNLQQSIFNQRNIVSLPLCLISKAHSYLRCQFLTPSFFNLKTDLSVSNNVKSTYFWEDSLEDGFWTKHLVCKSSPP</sequence>
<dbReference type="Proteomes" id="UP000271974">
    <property type="component" value="Unassembled WGS sequence"/>
</dbReference>
<accession>A0A3S1BHA5</accession>
<gene>
    <name evidence="1" type="ORF">EGW08_011535</name>
</gene>
<organism evidence="1 2">
    <name type="scientific">Elysia chlorotica</name>
    <name type="common">Eastern emerald elysia</name>
    <name type="synonym">Sea slug</name>
    <dbReference type="NCBI Taxonomy" id="188477"/>
    <lineage>
        <taxon>Eukaryota</taxon>
        <taxon>Metazoa</taxon>
        <taxon>Spiralia</taxon>
        <taxon>Lophotrochozoa</taxon>
        <taxon>Mollusca</taxon>
        <taxon>Gastropoda</taxon>
        <taxon>Heterobranchia</taxon>
        <taxon>Euthyneura</taxon>
        <taxon>Panpulmonata</taxon>
        <taxon>Sacoglossa</taxon>
        <taxon>Placobranchoidea</taxon>
        <taxon>Plakobranchidae</taxon>
        <taxon>Elysia</taxon>
    </lineage>
</organism>